<dbReference type="Gene3D" id="3.30.40.10">
    <property type="entry name" value="Zinc/RING finger domain, C3HC4 (zinc finger)"/>
    <property type="match status" value="1"/>
</dbReference>
<proteinExistence type="predicted"/>
<protein>
    <recommendedName>
        <fullName evidence="4">RING-type domain-containing protein</fullName>
    </recommendedName>
</protein>
<feature type="compositionally biased region" description="Low complexity" evidence="1">
    <location>
        <begin position="174"/>
        <end position="186"/>
    </location>
</feature>
<evidence type="ECO:0000313" key="3">
    <source>
        <dbReference type="Proteomes" id="UP000094236"/>
    </source>
</evidence>
<sequence length="240" mass="26585">MEDFTTRQGRHNGNREDLTDGLYYEKDNDQINNTLKFEIDAEVSANAAVRAGSATGNAMTSITLDDDGLQRLLDEKFPRQNYHDYIMSFNFTGNKGNHTCFCPIKEFKDFDLIKVLPCGDFFHADCLDKQVKSGNRICHNCAADFTDFLIASEAQVEAHIGTQGEAQGEEVEMASASASVSTSASAEDLGHTEREAKNQADHETKSVRINAPSIKSVRTRTVTVNSPGSDFYNSYLNMDD</sequence>
<reference evidence="3" key="1">
    <citation type="submission" date="2016-05" db="EMBL/GenBank/DDBJ databases">
        <title>Comparative genomics of biotechnologically important yeasts.</title>
        <authorList>
            <consortium name="DOE Joint Genome Institute"/>
            <person name="Riley R."/>
            <person name="Haridas S."/>
            <person name="Wolfe K.H."/>
            <person name="Lopes M.R."/>
            <person name="Hittinger C.T."/>
            <person name="Goker M."/>
            <person name="Salamov A."/>
            <person name="Wisecaver J."/>
            <person name="Long T.M."/>
            <person name="Aerts A.L."/>
            <person name="Barry K."/>
            <person name="Choi C."/>
            <person name="Clum A."/>
            <person name="Coughlan A.Y."/>
            <person name="Deshpande S."/>
            <person name="Douglass A.P."/>
            <person name="Hanson S.J."/>
            <person name="Klenk H.-P."/>
            <person name="Labutti K."/>
            <person name="Lapidus A."/>
            <person name="Lindquist E."/>
            <person name="Lipzen A."/>
            <person name="Meier-Kolthoff J.P."/>
            <person name="Ohm R.A."/>
            <person name="Otillar R.P."/>
            <person name="Pangilinan J."/>
            <person name="Peng Y."/>
            <person name="Rokas A."/>
            <person name="Rosa C.A."/>
            <person name="Scheuner C."/>
            <person name="Sibirny A.A."/>
            <person name="Slot J.C."/>
            <person name="Stielow J.B."/>
            <person name="Sun H."/>
            <person name="Kurtzman C.P."/>
            <person name="Blackwell M."/>
            <person name="Grigoriev I.V."/>
            <person name="Jeffries T.W."/>
        </authorList>
    </citation>
    <scope>NUCLEOTIDE SEQUENCE [LARGE SCALE GENOMIC DNA]</scope>
    <source>
        <strain evidence="3">NRRL Y-2460</strain>
    </source>
</reference>
<evidence type="ECO:0000256" key="1">
    <source>
        <dbReference type="SAM" id="MobiDB-lite"/>
    </source>
</evidence>
<name>A0A1E4TUX2_PACTA</name>
<gene>
    <name evidence="2" type="ORF">PACTADRAFT_50240</name>
</gene>
<feature type="compositionally biased region" description="Basic and acidic residues" evidence="1">
    <location>
        <begin position="188"/>
        <end position="206"/>
    </location>
</feature>
<dbReference type="SUPFAM" id="SSF57850">
    <property type="entry name" value="RING/U-box"/>
    <property type="match status" value="1"/>
</dbReference>
<dbReference type="InterPro" id="IPR013083">
    <property type="entry name" value="Znf_RING/FYVE/PHD"/>
</dbReference>
<dbReference type="EMBL" id="KV454014">
    <property type="protein sequence ID" value="ODV95527.1"/>
    <property type="molecule type" value="Genomic_DNA"/>
</dbReference>
<dbReference type="OrthoDB" id="8062037at2759"/>
<keyword evidence="3" id="KW-1185">Reference proteome</keyword>
<evidence type="ECO:0008006" key="4">
    <source>
        <dbReference type="Google" id="ProtNLM"/>
    </source>
</evidence>
<organism evidence="2 3">
    <name type="scientific">Pachysolen tannophilus NRRL Y-2460</name>
    <dbReference type="NCBI Taxonomy" id="669874"/>
    <lineage>
        <taxon>Eukaryota</taxon>
        <taxon>Fungi</taxon>
        <taxon>Dikarya</taxon>
        <taxon>Ascomycota</taxon>
        <taxon>Saccharomycotina</taxon>
        <taxon>Pichiomycetes</taxon>
        <taxon>Pachysolenaceae</taxon>
        <taxon>Pachysolen</taxon>
    </lineage>
</organism>
<evidence type="ECO:0000313" key="2">
    <source>
        <dbReference type="EMBL" id="ODV95527.1"/>
    </source>
</evidence>
<dbReference type="AlphaFoldDB" id="A0A1E4TUX2"/>
<dbReference type="Proteomes" id="UP000094236">
    <property type="component" value="Unassembled WGS sequence"/>
</dbReference>
<accession>A0A1E4TUX2</accession>
<feature type="region of interest" description="Disordered" evidence="1">
    <location>
        <begin position="163"/>
        <end position="212"/>
    </location>
</feature>